<dbReference type="SUPFAM" id="SSF141371">
    <property type="entry name" value="PilZ domain-like"/>
    <property type="match status" value="1"/>
</dbReference>
<feature type="domain" description="PilZ" evidence="1">
    <location>
        <begin position="23"/>
        <end position="102"/>
    </location>
</feature>
<dbReference type="OrthoDB" id="8233502at2"/>
<keyword evidence="3" id="KW-1185">Reference proteome</keyword>
<evidence type="ECO:0000313" key="3">
    <source>
        <dbReference type="Proteomes" id="UP000254889"/>
    </source>
</evidence>
<dbReference type="GO" id="GO:0035438">
    <property type="term" value="F:cyclic-di-GMP binding"/>
    <property type="evidence" value="ECO:0007669"/>
    <property type="project" value="InterPro"/>
</dbReference>
<reference evidence="2 3" key="1">
    <citation type="submission" date="2018-07" db="EMBL/GenBank/DDBJ databases">
        <authorList>
            <person name="Quirk P.G."/>
            <person name="Krulwich T.A."/>
        </authorList>
    </citation>
    <scope>NUCLEOTIDE SEQUENCE [LARGE SCALE GENOMIC DNA]</scope>
    <source>
        <strain evidence="2 3">CC-BB4</strain>
    </source>
</reference>
<dbReference type="EMBL" id="CP031417">
    <property type="protein sequence ID" value="AXK79106.1"/>
    <property type="molecule type" value="Genomic_DNA"/>
</dbReference>
<gene>
    <name evidence="2" type="ORF">DW352_00370</name>
</gene>
<evidence type="ECO:0000313" key="2">
    <source>
        <dbReference type="EMBL" id="AXK79106.1"/>
    </source>
</evidence>
<dbReference type="AlphaFoldDB" id="A0A345ZQA9"/>
<name>A0A345ZQA9_9HYPH</name>
<dbReference type="Proteomes" id="UP000254889">
    <property type="component" value="Chromosome"/>
</dbReference>
<sequence length="105" mass="11675">MKVRSVFVAHFAAGRTPGPVFKDRRKTQRRVINRVAQYQCGLGSLPRTCMVIDISDGGARLYAETELPDTFTLAVTGDGIDTRRECRVVWRLGGEYGVAFTGQPR</sequence>
<dbReference type="Pfam" id="PF07238">
    <property type="entry name" value="PilZ"/>
    <property type="match status" value="1"/>
</dbReference>
<protein>
    <submittedName>
        <fullName evidence="2">PilZ domain-containing protein</fullName>
    </submittedName>
</protein>
<proteinExistence type="predicted"/>
<evidence type="ECO:0000259" key="1">
    <source>
        <dbReference type="Pfam" id="PF07238"/>
    </source>
</evidence>
<dbReference type="Gene3D" id="2.40.10.220">
    <property type="entry name" value="predicted glycosyltransferase like domains"/>
    <property type="match status" value="1"/>
</dbReference>
<dbReference type="InterPro" id="IPR009875">
    <property type="entry name" value="PilZ_domain"/>
</dbReference>
<dbReference type="KEGG" id="ptaw:DW352_00370"/>
<organism evidence="2 3">
    <name type="scientific">Pseudolabrys taiwanensis</name>
    <dbReference type="NCBI Taxonomy" id="331696"/>
    <lineage>
        <taxon>Bacteria</taxon>
        <taxon>Pseudomonadati</taxon>
        <taxon>Pseudomonadota</taxon>
        <taxon>Alphaproteobacteria</taxon>
        <taxon>Hyphomicrobiales</taxon>
        <taxon>Xanthobacteraceae</taxon>
        <taxon>Pseudolabrys</taxon>
    </lineage>
</organism>
<accession>A0A345ZQA9</accession>